<feature type="domain" description="Kinetochore protein Nuf2 N-terminal" evidence="11">
    <location>
        <begin position="26"/>
        <end position="150"/>
    </location>
</feature>
<evidence type="ECO:0000256" key="4">
    <source>
        <dbReference type="ARBA" id="ARBA00022618"/>
    </source>
</evidence>
<reference evidence="12 13" key="1">
    <citation type="submission" date="2016-03" db="EMBL/GenBank/DDBJ databases">
        <title>Choanephora cucurbitarum.</title>
        <authorList>
            <person name="Min B."/>
            <person name="Park H."/>
            <person name="Park J.-H."/>
            <person name="Shin H.-D."/>
            <person name="Choi I.-G."/>
        </authorList>
    </citation>
    <scope>NUCLEOTIDE SEQUENCE [LARGE SCALE GENOMIC DNA]</scope>
    <source>
        <strain evidence="12 13">KUS-F28377</strain>
    </source>
</reference>
<keyword evidence="13" id="KW-1185">Reference proteome</keyword>
<dbReference type="Gene3D" id="1.10.418.60">
    <property type="entry name" value="Ncd80 complex, Nuf2 subunit"/>
    <property type="match status" value="1"/>
</dbReference>
<dbReference type="STRING" id="101091.A0A1C7NJP2"/>
<evidence type="ECO:0000256" key="3">
    <source>
        <dbReference type="ARBA" id="ARBA00022454"/>
    </source>
</evidence>
<dbReference type="GO" id="GO:0031262">
    <property type="term" value="C:Ndc80 complex"/>
    <property type="evidence" value="ECO:0007669"/>
    <property type="project" value="InterPro"/>
</dbReference>
<dbReference type="AlphaFoldDB" id="A0A1C7NJP2"/>
<dbReference type="InParanoid" id="A0A1C7NJP2"/>
<comment type="caution">
    <text evidence="12">The sequence shown here is derived from an EMBL/GenBank/DDBJ whole genome shotgun (WGS) entry which is preliminary data.</text>
</comment>
<proteinExistence type="inferred from homology"/>
<evidence type="ECO:0000256" key="2">
    <source>
        <dbReference type="ARBA" id="ARBA00005498"/>
    </source>
</evidence>
<evidence type="ECO:0000313" key="13">
    <source>
        <dbReference type="Proteomes" id="UP000093000"/>
    </source>
</evidence>
<evidence type="ECO:0000256" key="5">
    <source>
        <dbReference type="ARBA" id="ARBA00022776"/>
    </source>
</evidence>
<accession>A0A1C7NJP2</accession>
<comment type="similarity">
    <text evidence="2">Belongs to the NUF2 family.</text>
</comment>
<evidence type="ECO:0000256" key="6">
    <source>
        <dbReference type="ARBA" id="ARBA00023054"/>
    </source>
</evidence>
<evidence type="ECO:0000256" key="7">
    <source>
        <dbReference type="ARBA" id="ARBA00023306"/>
    </source>
</evidence>
<gene>
    <name evidence="12" type="ORF">A0J61_02737</name>
</gene>
<dbReference type="InterPro" id="IPR038275">
    <property type="entry name" value="Nuf2_N_sf"/>
</dbReference>
<evidence type="ECO:0000313" key="12">
    <source>
        <dbReference type="EMBL" id="OBZ89208.1"/>
    </source>
</evidence>
<keyword evidence="8" id="KW-0137">Centromere</keyword>
<dbReference type="Proteomes" id="UP000093000">
    <property type="component" value="Unassembled WGS sequence"/>
</dbReference>
<comment type="subcellular location">
    <subcellularLocation>
        <location evidence="1">Chromosome</location>
        <location evidence="1">Centromere</location>
    </subcellularLocation>
</comment>
<evidence type="ECO:0000259" key="11">
    <source>
        <dbReference type="Pfam" id="PF03800"/>
    </source>
</evidence>
<sequence length="451" mass="53067">MYSQPKRRSILAATNDLDEDESPDYGLPTVSRDHLRAFLDDIGIEVTDEDLRRPNRSRTRQLFVLLIYHFRPWRLQMMATEKRQIMLDYNLSESDLEMMETQVIFLETKRFLKTLRCTDIALSDFTEPTADRLQKLLTTVMNFGAYLQEEAGPKSDPLALRAGQIAQDVHDLSLREEELLEIRDSMRAKRESEQDETDRLQLDTRTFEQELINLRRECEMRMQELDLAKAERLAVKDKLQSLQMEVLNAIDVRKGLQEKENWDISTLQEHASQLQEDISRFTLEIDNNREISPQADDQVAQLKLLDTNLARAIKIINGWSSRRHDMKRQRKTCDAVQREIETFASENQDLTTKSAALKRFAAAEELKIERLNEDQAKKRESMKHFWEFREKGDEKLKRDEAATLKDRLEFEKRRDDLAQKIAQVELSDKAFEESVMTLLRQLVFKIKERIV</sequence>
<dbReference type="EMBL" id="LUGH01000107">
    <property type="protein sequence ID" value="OBZ89208.1"/>
    <property type="molecule type" value="Genomic_DNA"/>
</dbReference>
<evidence type="ECO:0000256" key="9">
    <source>
        <dbReference type="SAM" id="Coils"/>
    </source>
</evidence>
<protein>
    <recommendedName>
        <fullName evidence="11">Kinetochore protein Nuf2 N-terminal domain-containing protein</fullName>
    </recommendedName>
</protein>
<keyword evidence="6 9" id="KW-0175">Coiled coil</keyword>
<dbReference type="FunCoup" id="A0A1C7NJP2">
    <property type="interactions" value="90"/>
</dbReference>
<evidence type="ECO:0000256" key="8">
    <source>
        <dbReference type="ARBA" id="ARBA00023328"/>
    </source>
</evidence>
<feature type="coiled-coil region" evidence="9">
    <location>
        <begin position="326"/>
        <end position="381"/>
    </location>
</feature>
<feature type="coiled-coil region" evidence="9">
    <location>
        <begin position="211"/>
        <end position="284"/>
    </location>
</feature>
<keyword evidence="4" id="KW-0132">Cell division</keyword>
<name>A0A1C7NJP2_9FUNG</name>
<evidence type="ECO:0000256" key="1">
    <source>
        <dbReference type="ARBA" id="ARBA00004584"/>
    </source>
</evidence>
<dbReference type="GO" id="GO:0051301">
    <property type="term" value="P:cell division"/>
    <property type="evidence" value="ECO:0007669"/>
    <property type="project" value="UniProtKB-KW"/>
</dbReference>
<keyword evidence="5" id="KW-0498">Mitosis</keyword>
<dbReference type="Pfam" id="PF03800">
    <property type="entry name" value="Nuf2"/>
    <property type="match status" value="1"/>
</dbReference>
<dbReference type="OrthoDB" id="8194677at2759"/>
<organism evidence="12 13">
    <name type="scientific">Choanephora cucurbitarum</name>
    <dbReference type="NCBI Taxonomy" id="101091"/>
    <lineage>
        <taxon>Eukaryota</taxon>
        <taxon>Fungi</taxon>
        <taxon>Fungi incertae sedis</taxon>
        <taxon>Mucoromycota</taxon>
        <taxon>Mucoromycotina</taxon>
        <taxon>Mucoromycetes</taxon>
        <taxon>Mucorales</taxon>
        <taxon>Mucorineae</taxon>
        <taxon>Choanephoraceae</taxon>
        <taxon>Choanephoroideae</taxon>
        <taxon>Choanephora</taxon>
    </lineage>
</organism>
<feature type="region of interest" description="Disordered" evidence="10">
    <location>
        <begin position="1"/>
        <end position="24"/>
    </location>
</feature>
<keyword evidence="3" id="KW-0158">Chromosome</keyword>
<dbReference type="InterPro" id="IPR005549">
    <property type="entry name" value="Kinetochore_Nuf2_N"/>
</dbReference>
<evidence type="ECO:0000256" key="10">
    <source>
        <dbReference type="SAM" id="MobiDB-lite"/>
    </source>
</evidence>
<keyword evidence="7" id="KW-0131">Cell cycle</keyword>